<feature type="chain" id="PRO_5020776557" description="Lipoprotein" evidence="1">
    <location>
        <begin position="26"/>
        <end position="89"/>
    </location>
</feature>
<dbReference type="Proteomes" id="UP000292345">
    <property type="component" value="Unassembled WGS sequence"/>
</dbReference>
<dbReference type="AlphaFoldDB" id="A0A4Q7ESK0"/>
<feature type="signal peptide" evidence="1">
    <location>
        <begin position="1"/>
        <end position="25"/>
    </location>
</feature>
<evidence type="ECO:0000256" key="1">
    <source>
        <dbReference type="SAM" id="SignalP"/>
    </source>
</evidence>
<proteinExistence type="predicted"/>
<protein>
    <recommendedName>
        <fullName evidence="4">Lipoprotein</fullName>
    </recommendedName>
</protein>
<evidence type="ECO:0000313" key="2">
    <source>
        <dbReference type="EMBL" id="RZM85253.1"/>
    </source>
</evidence>
<organism evidence="2 3">
    <name type="scientific">Pseudoalteromonas rubra</name>
    <dbReference type="NCBI Taxonomy" id="43658"/>
    <lineage>
        <taxon>Bacteria</taxon>
        <taxon>Pseudomonadati</taxon>
        <taxon>Pseudomonadota</taxon>
        <taxon>Gammaproteobacteria</taxon>
        <taxon>Alteromonadales</taxon>
        <taxon>Pseudoalteromonadaceae</taxon>
        <taxon>Pseudoalteromonas</taxon>
    </lineage>
</organism>
<gene>
    <name evidence="2" type="ORF">C3B51_00975</name>
</gene>
<accession>A0A4Q7ESK0</accession>
<dbReference type="PROSITE" id="PS51257">
    <property type="entry name" value="PROKAR_LIPOPROTEIN"/>
    <property type="match status" value="1"/>
</dbReference>
<dbReference type="EMBL" id="PPUZ01000002">
    <property type="protein sequence ID" value="RZM85253.1"/>
    <property type="molecule type" value="Genomic_DNA"/>
</dbReference>
<sequence length="89" mass="9652">MKVRTLLFLAGIILLLSGCNSTSQSQDDADLANNAGYRCEQTRSLGSHIPTTYCSSALDRKLAKEAAADELRSIQASRPTVDLETGKHR</sequence>
<dbReference type="RefSeq" id="WP_130243868.1">
    <property type="nucleotide sequence ID" value="NZ_PPUZ01000002.1"/>
</dbReference>
<reference evidence="2 3" key="1">
    <citation type="submission" date="2018-01" db="EMBL/GenBank/DDBJ databases">
        <title>Co-occurrence of chitin degradation, pigmentation and bioactivity in marine Pseudoalteromonas.</title>
        <authorList>
            <person name="Paulsen S."/>
            <person name="Gram L."/>
            <person name="Machado H."/>
        </authorList>
    </citation>
    <scope>NUCLEOTIDE SEQUENCE [LARGE SCALE GENOMIC DNA]</scope>
    <source>
        <strain evidence="2 3">S1946</strain>
    </source>
</reference>
<keyword evidence="1" id="KW-0732">Signal</keyword>
<evidence type="ECO:0000313" key="3">
    <source>
        <dbReference type="Proteomes" id="UP000292345"/>
    </source>
</evidence>
<comment type="caution">
    <text evidence="2">The sequence shown here is derived from an EMBL/GenBank/DDBJ whole genome shotgun (WGS) entry which is preliminary data.</text>
</comment>
<name>A0A4Q7ESK0_9GAMM</name>
<evidence type="ECO:0008006" key="4">
    <source>
        <dbReference type="Google" id="ProtNLM"/>
    </source>
</evidence>